<dbReference type="Proteomes" id="UP000294535">
    <property type="component" value="Unassembled WGS sequence"/>
</dbReference>
<evidence type="ECO:0000313" key="2">
    <source>
        <dbReference type="Proteomes" id="UP000294535"/>
    </source>
</evidence>
<keyword evidence="2" id="KW-1185">Reference proteome</keyword>
<dbReference type="RefSeq" id="WP_133557882.1">
    <property type="nucleotide sequence ID" value="NZ_SNYF01000009.1"/>
</dbReference>
<accession>A0A4R6T3I6</accession>
<sequence>MRKILFFIFLLGPFSNNGLKAQVAGQNLAFLPEYQEQLPYFQELITGGQYQEPSRLIQGDPYYFSRQFEKGTLIINGVTYPQVPLLYDSYRDQVVTFHPVFNQKILIKPEKIDGFQLANGERFRHFSGNGDYLKNGNGIYKVLGEGDYLAVAKQFKTTKAVREMSKYDEIYLAKSDYFLVKDGVFLQIQKGNQAFEILGLEKKFIKKELRARNLVFKQNPEEYLKFLVQVNSK</sequence>
<organism evidence="1 2">
    <name type="scientific">Algoriphagus boseongensis</name>
    <dbReference type="NCBI Taxonomy" id="1442587"/>
    <lineage>
        <taxon>Bacteria</taxon>
        <taxon>Pseudomonadati</taxon>
        <taxon>Bacteroidota</taxon>
        <taxon>Cytophagia</taxon>
        <taxon>Cytophagales</taxon>
        <taxon>Cyclobacteriaceae</taxon>
        <taxon>Algoriphagus</taxon>
    </lineage>
</organism>
<gene>
    <name evidence="1" type="ORF">DFQ04_3352</name>
</gene>
<evidence type="ECO:0008006" key="3">
    <source>
        <dbReference type="Google" id="ProtNLM"/>
    </source>
</evidence>
<protein>
    <recommendedName>
        <fullName evidence="3">WG repeat protein</fullName>
    </recommendedName>
</protein>
<proteinExistence type="predicted"/>
<evidence type="ECO:0000313" key="1">
    <source>
        <dbReference type="EMBL" id="TDQ14758.1"/>
    </source>
</evidence>
<name>A0A4R6T3I6_9BACT</name>
<dbReference type="OrthoDB" id="655382at2"/>
<reference evidence="1 2" key="1">
    <citation type="submission" date="2019-03" db="EMBL/GenBank/DDBJ databases">
        <title>Genomic Encyclopedia of Type Strains, Phase III (KMG-III): the genomes of soil and plant-associated and newly described type strains.</title>
        <authorList>
            <person name="Whitman W."/>
        </authorList>
    </citation>
    <scope>NUCLEOTIDE SEQUENCE [LARGE SCALE GENOMIC DNA]</scope>
    <source>
        <strain evidence="1 2">CECT 8446</strain>
    </source>
</reference>
<dbReference type="AlphaFoldDB" id="A0A4R6T3I6"/>
<dbReference type="EMBL" id="SNYF01000009">
    <property type="protein sequence ID" value="TDQ14758.1"/>
    <property type="molecule type" value="Genomic_DNA"/>
</dbReference>
<comment type="caution">
    <text evidence="1">The sequence shown here is derived from an EMBL/GenBank/DDBJ whole genome shotgun (WGS) entry which is preliminary data.</text>
</comment>